<keyword evidence="8" id="KW-1185">Reference proteome</keyword>
<evidence type="ECO:0000256" key="6">
    <source>
        <dbReference type="SAM" id="Phobius"/>
    </source>
</evidence>
<feature type="transmembrane region" description="Helical" evidence="6">
    <location>
        <begin position="92"/>
        <end position="120"/>
    </location>
</feature>
<comment type="caution">
    <text evidence="7">The sequence shown here is derived from an EMBL/GenBank/DDBJ whole genome shotgun (WGS) entry which is preliminary data.</text>
</comment>
<feature type="transmembrane region" description="Helical" evidence="6">
    <location>
        <begin position="165"/>
        <end position="187"/>
    </location>
</feature>
<organism evidence="7 8">
    <name type="scientific">Fluctibacter halophilus</name>
    <dbReference type="NCBI Taxonomy" id="226011"/>
    <lineage>
        <taxon>Bacteria</taxon>
        <taxon>Pseudomonadati</taxon>
        <taxon>Pseudomonadota</taxon>
        <taxon>Gammaproteobacteria</taxon>
        <taxon>Alteromonadales</taxon>
        <taxon>Alteromonadaceae</taxon>
        <taxon>Fluctibacter</taxon>
    </lineage>
</organism>
<dbReference type="PANTHER" id="PTHR42893:SF46">
    <property type="entry name" value="PROTEIN DETOXIFICATION 44, CHLOROPLASTIC"/>
    <property type="match status" value="1"/>
</dbReference>
<dbReference type="InterPro" id="IPR002528">
    <property type="entry name" value="MATE_fam"/>
</dbReference>
<keyword evidence="3 6" id="KW-0812">Transmembrane</keyword>
<comment type="subcellular location">
    <subcellularLocation>
        <location evidence="1">Membrane</location>
        <topology evidence="1">Multi-pass membrane protein</topology>
    </subcellularLocation>
</comment>
<dbReference type="CDD" id="cd13136">
    <property type="entry name" value="MATE_DinF_like"/>
    <property type="match status" value="1"/>
</dbReference>
<evidence type="ECO:0000313" key="7">
    <source>
        <dbReference type="EMBL" id="MCC2617014.1"/>
    </source>
</evidence>
<gene>
    <name evidence="7" type="ORF">LJ739_12245</name>
</gene>
<feature type="transmembrane region" description="Helical" evidence="6">
    <location>
        <begin position="316"/>
        <end position="341"/>
    </location>
</feature>
<evidence type="ECO:0000256" key="1">
    <source>
        <dbReference type="ARBA" id="ARBA00004141"/>
    </source>
</evidence>
<evidence type="ECO:0000256" key="5">
    <source>
        <dbReference type="ARBA" id="ARBA00023136"/>
    </source>
</evidence>
<keyword evidence="5 6" id="KW-0472">Membrane</keyword>
<evidence type="ECO:0000256" key="4">
    <source>
        <dbReference type="ARBA" id="ARBA00022989"/>
    </source>
</evidence>
<sequence>MSLTGFWQASEHRRLWALSVPMLLANLTTPLIGLVDTAVLGHMGGTAPLAGAAIGSLILTQIYWVCGFLRMSSTGLSAQAYGRGSNVQSSKVLLQGGTVALVLAMLLWLLQVPLVQAGIFLSDASQQLQPILSAYFHTRVWGAPAALLNLVVIGWLIGRQQTRQVLYIQIVGNLLNALLDGVFVYGLEYGVTGVAAASVIAEYTMLVLGILTVRQVLPNLRWTPAWLRMRALKPLVLINNDMLIRNLALQLCLAYLTLQGARYGTHVAAVNALLMQFFALIALGLDAVAYGVEALMGEYKGRKDQRRMWLTLWRGLFWSQGLAVLYCLVFAGGFSGIVALLTDSAALREDARGYYVITLAMPLIAHVCFLLDGVFVGLTRAKAMRNSMLLSALGVYFPLCLLWLDWQNHGLWWALLAFMAARGVTLGGYAIWLLGYRRQAV</sequence>
<feature type="transmembrane region" description="Helical" evidence="6">
    <location>
        <begin position="15"/>
        <end position="35"/>
    </location>
</feature>
<comment type="similarity">
    <text evidence="2">Belongs to the multi antimicrobial extrusion (MATE) (TC 2.A.66.1) family.</text>
</comment>
<feature type="transmembrane region" description="Helical" evidence="6">
    <location>
        <begin position="353"/>
        <end position="375"/>
    </location>
</feature>
<evidence type="ECO:0000256" key="2">
    <source>
        <dbReference type="ARBA" id="ARBA00010199"/>
    </source>
</evidence>
<accession>A0ABS8G972</accession>
<dbReference type="NCBIfam" id="TIGR00797">
    <property type="entry name" value="matE"/>
    <property type="match status" value="1"/>
</dbReference>
<dbReference type="InterPro" id="IPR044644">
    <property type="entry name" value="DinF-like"/>
</dbReference>
<dbReference type="Proteomes" id="UP001520878">
    <property type="component" value="Unassembled WGS sequence"/>
</dbReference>
<name>A0ABS8G972_9ALTE</name>
<dbReference type="Pfam" id="PF01554">
    <property type="entry name" value="MatE"/>
    <property type="match status" value="2"/>
</dbReference>
<protein>
    <submittedName>
        <fullName evidence="7">MATE family efflux transporter</fullName>
    </submittedName>
</protein>
<feature type="transmembrane region" description="Helical" evidence="6">
    <location>
        <begin position="410"/>
        <end position="434"/>
    </location>
</feature>
<dbReference type="PANTHER" id="PTHR42893">
    <property type="entry name" value="PROTEIN DETOXIFICATION 44, CHLOROPLASTIC-RELATED"/>
    <property type="match status" value="1"/>
</dbReference>
<dbReference type="EMBL" id="JAJEWP010000003">
    <property type="protein sequence ID" value="MCC2617014.1"/>
    <property type="molecule type" value="Genomic_DNA"/>
</dbReference>
<feature type="transmembrane region" description="Helical" evidence="6">
    <location>
        <begin position="387"/>
        <end position="404"/>
    </location>
</feature>
<reference evidence="7 8" key="1">
    <citation type="submission" date="2021-10" db="EMBL/GenBank/DDBJ databases">
        <title>Draft genome of Aestuariibacter halophilus JC2043.</title>
        <authorList>
            <person name="Emsley S.A."/>
            <person name="Pfannmuller K.M."/>
            <person name="Ushijima B."/>
            <person name="Saw J.H."/>
            <person name="Videau P."/>
        </authorList>
    </citation>
    <scope>NUCLEOTIDE SEQUENCE [LARGE SCALE GENOMIC DNA]</scope>
    <source>
        <strain evidence="7 8">JC2043</strain>
    </source>
</reference>
<feature type="transmembrane region" description="Helical" evidence="6">
    <location>
        <begin position="268"/>
        <end position="295"/>
    </location>
</feature>
<feature type="transmembrane region" description="Helical" evidence="6">
    <location>
        <begin position="140"/>
        <end position="158"/>
    </location>
</feature>
<dbReference type="RefSeq" id="WP_229160887.1">
    <property type="nucleotide sequence ID" value="NZ_JAJEWP010000003.1"/>
</dbReference>
<evidence type="ECO:0000313" key="8">
    <source>
        <dbReference type="Proteomes" id="UP001520878"/>
    </source>
</evidence>
<feature type="transmembrane region" description="Helical" evidence="6">
    <location>
        <begin position="193"/>
        <end position="213"/>
    </location>
</feature>
<feature type="transmembrane region" description="Helical" evidence="6">
    <location>
        <begin position="234"/>
        <end position="256"/>
    </location>
</feature>
<proteinExistence type="inferred from homology"/>
<feature type="transmembrane region" description="Helical" evidence="6">
    <location>
        <begin position="47"/>
        <end position="71"/>
    </location>
</feature>
<evidence type="ECO:0000256" key="3">
    <source>
        <dbReference type="ARBA" id="ARBA00022692"/>
    </source>
</evidence>
<keyword evidence="4 6" id="KW-1133">Transmembrane helix</keyword>